<evidence type="ECO:0000313" key="2">
    <source>
        <dbReference type="EMBL" id="TPP57131.1"/>
    </source>
</evidence>
<gene>
    <name evidence="2" type="ORF">FGIG_11310</name>
</gene>
<accession>A0A504Y971</accession>
<dbReference type="AlphaFoldDB" id="A0A504Y971"/>
<sequence>MATSTSSNSCTNTIALSKPSTAPGGLLPTLIPTTNQFHRPVLNTCHPSELADRLSLNIAAAAAAAAAASAAVTNSPGPSQITFPEHKLASANELLSQACLLPKLELDPTGVRPISLASLQPATLLHSVAGLPVLNTGTNPSLGALLTSLASTFSQRDNTIVDCTSSTTNANCATVVPVGKTSNAQLLQLLRSVGTLPTSSPSASSAPPSSSVVPSSVTTFAAPIPTDNAQTSISLPTNNNSTITNKTSININNIIPSLTSSGTESTNDNHMTVISTLTETLQRPSSSGLRIPTQSQFTRVQAHHA</sequence>
<proteinExistence type="predicted"/>
<dbReference type="Proteomes" id="UP000316759">
    <property type="component" value="Unassembled WGS sequence"/>
</dbReference>
<evidence type="ECO:0000256" key="1">
    <source>
        <dbReference type="SAM" id="MobiDB-lite"/>
    </source>
</evidence>
<organism evidence="2 3">
    <name type="scientific">Fasciola gigantica</name>
    <name type="common">Giant liver fluke</name>
    <dbReference type="NCBI Taxonomy" id="46835"/>
    <lineage>
        <taxon>Eukaryota</taxon>
        <taxon>Metazoa</taxon>
        <taxon>Spiralia</taxon>
        <taxon>Lophotrochozoa</taxon>
        <taxon>Platyhelminthes</taxon>
        <taxon>Trematoda</taxon>
        <taxon>Digenea</taxon>
        <taxon>Plagiorchiida</taxon>
        <taxon>Echinostomata</taxon>
        <taxon>Echinostomatoidea</taxon>
        <taxon>Fasciolidae</taxon>
        <taxon>Fasciola</taxon>
    </lineage>
</organism>
<feature type="region of interest" description="Disordered" evidence="1">
    <location>
        <begin position="283"/>
        <end position="305"/>
    </location>
</feature>
<keyword evidence="3" id="KW-1185">Reference proteome</keyword>
<comment type="caution">
    <text evidence="2">The sequence shown here is derived from an EMBL/GenBank/DDBJ whole genome shotgun (WGS) entry which is preliminary data.</text>
</comment>
<evidence type="ECO:0000313" key="3">
    <source>
        <dbReference type="Proteomes" id="UP000316759"/>
    </source>
</evidence>
<name>A0A504Y971_FASGI</name>
<feature type="compositionally biased region" description="Polar residues" evidence="1">
    <location>
        <begin position="283"/>
        <end position="299"/>
    </location>
</feature>
<reference evidence="2 3" key="1">
    <citation type="submission" date="2019-04" db="EMBL/GenBank/DDBJ databases">
        <title>Annotation for the trematode Fasciola gigantica.</title>
        <authorList>
            <person name="Choi Y.-J."/>
        </authorList>
    </citation>
    <scope>NUCLEOTIDE SEQUENCE [LARGE SCALE GENOMIC DNA]</scope>
    <source>
        <strain evidence="2">Uganda_cow_1</strain>
    </source>
</reference>
<dbReference type="EMBL" id="SUNJ01013617">
    <property type="protein sequence ID" value="TPP57131.1"/>
    <property type="molecule type" value="Genomic_DNA"/>
</dbReference>
<dbReference type="OrthoDB" id="6263305at2759"/>
<protein>
    <submittedName>
        <fullName evidence="2">Uncharacterized protein</fullName>
    </submittedName>
</protein>